<feature type="chain" id="PRO_5040455349" evidence="1">
    <location>
        <begin position="20"/>
        <end position="197"/>
    </location>
</feature>
<sequence>MKKIITLLFICAFATTTFAHRVLTVRNLSNETKYFYALEMEFMRIDGLGGSSTYAFIGDYIMLDPGQTITFSQNNIGDVETFNFCPAATAYSVIPYEYPGLPPLTSTFRWFYPNGYPPHIPIDCDQFPQLPATLGTHLSFRGFKIAVKDPVSERLNGLDYFIPRFQGYNHPYNIRETFLQLPLLPPYTVEIHEVIFQ</sequence>
<evidence type="ECO:0000256" key="1">
    <source>
        <dbReference type="SAM" id="SignalP"/>
    </source>
</evidence>
<feature type="signal peptide" evidence="1">
    <location>
        <begin position="1"/>
        <end position="19"/>
    </location>
</feature>
<keyword evidence="1" id="KW-0732">Signal</keyword>
<dbReference type="OrthoDB" id="9814791at2"/>
<evidence type="ECO:0000313" key="3">
    <source>
        <dbReference type="Proteomes" id="UP000596202"/>
    </source>
</evidence>
<name>A0A9Q6ZD83_MYROD</name>
<reference evidence="2 3" key="1">
    <citation type="submission" date="2021-01" db="EMBL/GenBank/DDBJ databases">
        <title>FDA dAtabase for Regulatory Grade micrObial Sequences (FDA-ARGOS): Supporting development and validation of Infectious Disease Dx tests.</title>
        <authorList>
            <person name="Sproer C."/>
            <person name="Gronow S."/>
            <person name="Severitt S."/>
            <person name="Schroder I."/>
            <person name="Tallon L."/>
            <person name="Sadzewicz L."/>
            <person name="Zhao X."/>
            <person name="Boylan J."/>
            <person name="Ott S."/>
            <person name="Bowen H."/>
            <person name="Vavikolanu K."/>
            <person name="Mehta A."/>
            <person name="Aluvathingal J."/>
            <person name="Nadendla S."/>
            <person name="Lowell S."/>
            <person name="Myers T."/>
            <person name="Yan Y."/>
            <person name="Sichtig H."/>
        </authorList>
    </citation>
    <scope>NUCLEOTIDE SEQUENCE [LARGE SCALE GENOMIC DNA]</scope>
    <source>
        <strain evidence="2 3">FDAARGOS_1131</strain>
    </source>
</reference>
<accession>A0A9Q6ZD83</accession>
<protein>
    <submittedName>
        <fullName evidence="2">Uncharacterized protein</fullName>
    </submittedName>
</protein>
<dbReference type="RefSeq" id="WP_002986951.1">
    <property type="nucleotide sequence ID" value="NZ_CP068108.1"/>
</dbReference>
<evidence type="ECO:0000313" key="2">
    <source>
        <dbReference type="EMBL" id="QQT99184.1"/>
    </source>
</evidence>
<dbReference type="GeneID" id="93528648"/>
<dbReference type="AlphaFoldDB" id="A0A9Q6ZD83"/>
<organism evidence="2 3">
    <name type="scientific">Myroides odoratus</name>
    <name type="common">Flavobacterium odoratum</name>
    <dbReference type="NCBI Taxonomy" id="256"/>
    <lineage>
        <taxon>Bacteria</taxon>
        <taxon>Pseudomonadati</taxon>
        <taxon>Bacteroidota</taxon>
        <taxon>Flavobacteriia</taxon>
        <taxon>Flavobacteriales</taxon>
        <taxon>Flavobacteriaceae</taxon>
        <taxon>Myroides</taxon>
    </lineage>
</organism>
<dbReference type="Proteomes" id="UP000596202">
    <property type="component" value="Chromosome"/>
</dbReference>
<proteinExistence type="predicted"/>
<dbReference type="EMBL" id="CP068108">
    <property type="protein sequence ID" value="QQT99184.1"/>
    <property type="molecule type" value="Genomic_DNA"/>
</dbReference>
<gene>
    <name evidence="2" type="ORF">I6I88_13310</name>
</gene>